<dbReference type="EMBL" id="QGKY02001015">
    <property type="protein sequence ID" value="KAF2573882.1"/>
    <property type="molecule type" value="Genomic_DNA"/>
</dbReference>
<evidence type="ECO:0000313" key="1">
    <source>
        <dbReference type="EMBL" id="KAF2573882.1"/>
    </source>
</evidence>
<protein>
    <submittedName>
        <fullName evidence="1">Uncharacterized protein</fullName>
    </submittedName>
</protein>
<proteinExistence type="predicted"/>
<gene>
    <name evidence="1" type="ORF">F2Q70_00006740</name>
</gene>
<sequence>MASSAPAVFAPTSFDDLRLGRSAQFFVARLVRFWDSRNIKKQGEFSFGSDCSVSTKIRHISLKISSAYFIPFTIIYRNVEGYLSLLDEAAARFKGLLNSGETTNSVMVITSLNPQKRR</sequence>
<organism evidence="1">
    <name type="scientific">Brassica cretica</name>
    <name type="common">Mustard</name>
    <dbReference type="NCBI Taxonomy" id="69181"/>
    <lineage>
        <taxon>Eukaryota</taxon>
        <taxon>Viridiplantae</taxon>
        <taxon>Streptophyta</taxon>
        <taxon>Embryophyta</taxon>
        <taxon>Tracheophyta</taxon>
        <taxon>Spermatophyta</taxon>
        <taxon>Magnoliopsida</taxon>
        <taxon>eudicotyledons</taxon>
        <taxon>Gunneridae</taxon>
        <taxon>Pentapetalae</taxon>
        <taxon>rosids</taxon>
        <taxon>malvids</taxon>
        <taxon>Brassicales</taxon>
        <taxon>Brassicaceae</taxon>
        <taxon>Brassiceae</taxon>
        <taxon>Brassica</taxon>
    </lineage>
</organism>
<dbReference type="AlphaFoldDB" id="A0A8S9IWQ3"/>
<accession>A0A8S9IWQ3</accession>
<name>A0A8S9IWQ3_BRACR</name>
<comment type="caution">
    <text evidence="1">The sequence shown here is derived from an EMBL/GenBank/DDBJ whole genome shotgun (WGS) entry which is preliminary data.</text>
</comment>
<reference evidence="1" key="1">
    <citation type="submission" date="2019-12" db="EMBL/GenBank/DDBJ databases">
        <title>Genome sequencing and annotation of Brassica cretica.</title>
        <authorList>
            <person name="Studholme D.J."/>
            <person name="Sarris P.F."/>
        </authorList>
    </citation>
    <scope>NUCLEOTIDE SEQUENCE</scope>
    <source>
        <strain evidence="1">PFS-102/07</strain>
        <tissue evidence="1">Leaf</tissue>
    </source>
</reference>